<keyword evidence="2 4" id="KW-0560">Oxidoreductase</keyword>
<dbReference type="GO" id="GO:0051213">
    <property type="term" value="F:dioxygenase activity"/>
    <property type="evidence" value="ECO:0007669"/>
    <property type="project" value="UniProtKB-KW"/>
</dbReference>
<reference evidence="4" key="1">
    <citation type="submission" date="2018-04" db="EMBL/GenBank/DDBJ databases">
        <authorList>
            <person name="Go L.Y."/>
            <person name="Mitchell J.A."/>
        </authorList>
    </citation>
    <scope>NUCLEOTIDE SEQUENCE</scope>
    <source>
        <strain evidence="4">ARTV</strain>
    </source>
</reference>
<gene>
    <name evidence="4" type="primary">roxA_1</name>
    <name evidence="4" type="ORF">ARTV_0193</name>
</gene>
<proteinExistence type="predicted"/>
<dbReference type="GO" id="GO:0005840">
    <property type="term" value="C:ribosome"/>
    <property type="evidence" value="ECO:0007669"/>
    <property type="project" value="UniProtKB-KW"/>
</dbReference>
<accession>A0A3B0MEY9</accession>
<keyword evidence="4" id="KW-0689">Ribosomal protein</keyword>
<dbReference type="EMBL" id="UFQR01000001">
    <property type="protein sequence ID" value="SSW94669.1"/>
    <property type="molecule type" value="Genomic_DNA"/>
</dbReference>
<dbReference type="AlphaFoldDB" id="A0A3B0MEY9"/>
<dbReference type="InterPro" id="IPR046799">
    <property type="entry name" value="ROXA-like_wH"/>
</dbReference>
<organism evidence="4">
    <name type="scientific">Arsenophonus endosymbiont of Trialeurodes vaporariorum</name>
    <dbReference type="NCBI Taxonomy" id="235567"/>
    <lineage>
        <taxon>Bacteria</taxon>
        <taxon>Pseudomonadati</taxon>
        <taxon>Pseudomonadota</taxon>
        <taxon>Gammaproteobacteria</taxon>
        <taxon>Enterobacterales</taxon>
        <taxon>Morganellaceae</taxon>
        <taxon>Arsenophonus</taxon>
    </lineage>
</organism>
<evidence type="ECO:0000313" key="4">
    <source>
        <dbReference type="EMBL" id="SSW94669.1"/>
    </source>
</evidence>
<evidence type="ECO:0000259" key="3">
    <source>
        <dbReference type="Pfam" id="PF20514"/>
    </source>
</evidence>
<keyword evidence="4" id="KW-0687">Ribonucleoprotein</keyword>
<protein>
    <submittedName>
        <fullName evidence="4">50S ribosomal protein L16 arginine hydroxylase</fullName>
        <ecNumber evidence="4">1.14.11.-</ecNumber>
    </submittedName>
</protein>
<dbReference type="Pfam" id="PF20514">
    <property type="entry name" value="WHD_ROXA"/>
    <property type="match status" value="1"/>
</dbReference>
<evidence type="ECO:0000256" key="1">
    <source>
        <dbReference type="ARBA" id="ARBA00022964"/>
    </source>
</evidence>
<evidence type="ECO:0000256" key="2">
    <source>
        <dbReference type="ARBA" id="ARBA00023002"/>
    </source>
</evidence>
<name>A0A3B0MEY9_9GAMM</name>
<dbReference type="Gene3D" id="3.40.366.30">
    <property type="entry name" value="50S ribosomal protein L16 arginine hydroxylase, Chain A, Domain 2"/>
    <property type="match status" value="1"/>
</dbReference>
<feature type="domain" description="ROXA-like winged helix" evidence="3">
    <location>
        <begin position="10"/>
        <end position="105"/>
    </location>
</feature>
<keyword evidence="1" id="KW-0223">Dioxygenase</keyword>
<dbReference type="EC" id="1.14.11.-" evidence="4"/>
<sequence length="108" mass="12314">MAHLSRSLVYELNIAPSEPSYTADQVIQLLCQGNTLYKLNGLRTLNVADQYFVNGEQLISPKLNTTAINILCEKQEIHADMLGNTLNDKYLMQLVTKLINDGYWYFND</sequence>